<organism evidence="1 2">
    <name type="scientific">Novosphingobium capsulatum</name>
    <dbReference type="NCBI Taxonomy" id="13688"/>
    <lineage>
        <taxon>Bacteria</taxon>
        <taxon>Pseudomonadati</taxon>
        <taxon>Pseudomonadota</taxon>
        <taxon>Alphaproteobacteria</taxon>
        <taxon>Sphingomonadales</taxon>
        <taxon>Sphingomonadaceae</taxon>
        <taxon>Novosphingobium</taxon>
    </lineage>
</organism>
<evidence type="ECO:0000313" key="1">
    <source>
        <dbReference type="EMBL" id="MDR6510507.1"/>
    </source>
</evidence>
<evidence type="ECO:0000313" key="2">
    <source>
        <dbReference type="Proteomes" id="UP001184150"/>
    </source>
</evidence>
<dbReference type="InterPro" id="IPR032710">
    <property type="entry name" value="NTF2-like_dom_sf"/>
</dbReference>
<dbReference type="EMBL" id="JAVDRD010000003">
    <property type="protein sequence ID" value="MDR6510507.1"/>
    <property type="molecule type" value="Genomic_DNA"/>
</dbReference>
<accession>A0ABU1MJP7</accession>
<protein>
    <submittedName>
        <fullName evidence="1">Steroid delta-isomerase-like uncharacterized protein</fullName>
    </submittedName>
</protein>
<reference evidence="1 2" key="1">
    <citation type="submission" date="2023-07" db="EMBL/GenBank/DDBJ databases">
        <title>Sorghum-associated microbial communities from plants grown in Nebraska, USA.</title>
        <authorList>
            <person name="Schachtman D."/>
        </authorList>
    </citation>
    <scope>NUCLEOTIDE SEQUENCE [LARGE SCALE GENOMIC DNA]</scope>
    <source>
        <strain evidence="1 2">DS1027</strain>
    </source>
</reference>
<dbReference type="RefSeq" id="WP_309804742.1">
    <property type="nucleotide sequence ID" value="NZ_JAVDRD010000003.1"/>
</dbReference>
<dbReference type="InterPro" id="IPR009959">
    <property type="entry name" value="Cyclase_SnoaL-like"/>
</dbReference>
<dbReference type="PANTHER" id="PTHR38436">
    <property type="entry name" value="POLYKETIDE CYCLASE SNOAL-LIKE DOMAIN"/>
    <property type="match status" value="1"/>
</dbReference>
<dbReference type="PANTHER" id="PTHR38436:SF1">
    <property type="entry name" value="ESTER CYCLASE"/>
    <property type="match status" value="1"/>
</dbReference>
<dbReference type="Gene3D" id="3.10.450.50">
    <property type="match status" value="1"/>
</dbReference>
<name>A0ABU1MJP7_9SPHN</name>
<dbReference type="SUPFAM" id="SSF54427">
    <property type="entry name" value="NTF2-like"/>
    <property type="match status" value="1"/>
</dbReference>
<dbReference type="Pfam" id="PF07366">
    <property type="entry name" value="SnoaL"/>
    <property type="match status" value="1"/>
</dbReference>
<comment type="caution">
    <text evidence="1">The sequence shown here is derived from an EMBL/GenBank/DDBJ whole genome shotgun (WGS) entry which is preliminary data.</text>
</comment>
<gene>
    <name evidence="1" type="ORF">J2792_001373</name>
</gene>
<keyword evidence="2" id="KW-1185">Reference proteome</keyword>
<proteinExistence type="predicted"/>
<dbReference type="Proteomes" id="UP001184150">
    <property type="component" value="Unassembled WGS sequence"/>
</dbReference>
<sequence>MMHSSLRKQRLAAFIQAVWDEGLVDAAADYIAEVYTIYHDPGDPWHGQMLDRAGFKDRVRQSRAAFPDQRFAIQGLFADGDSVVMTWLWRGTHAADLPGFTATGQTIHMSGATVYMFDADDRLTGHWQITDRLGVYQQLRRGRQEASPAS</sequence>